<name>T1BVQ5_9ZZZZ</name>
<accession>T1BVQ5</accession>
<evidence type="ECO:0000313" key="1">
    <source>
        <dbReference type="EMBL" id="EQD72673.1"/>
    </source>
</evidence>
<gene>
    <name evidence="1" type="ORF">B1A_05336</name>
</gene>
<feature type="non-terminal residue" evidence="1">
    <location>
        <position position="113"/>
    </location>
</feature>
<protein>
    <submittedName>
        <fullName evidence="1">Uncharacterized protein</fullName>
    </submittedName>
</protein>
<dbReference type="AlphaFoldDB" id="T1BVQ5"/>
<reference evidence="1" key="2">
    <citation type="journal article" date="2014" name="ISME J.">
        <title>Microbial stratification in low pH oxic and suboxic macroscopic growths along an acid mine drainage.</title>
        <authorList>
            <person name="Mendez-Garcia C."/>
            <person name="Mesa V."/>
            <person name="Sprenger R.R."/>
            <person name="Richter M."/>
            <person name="Diez M.S."/>
            <person name="Solano J."/>
            <person name="Bargiela R."/>
            <person name="Golyshina O.V."/>
            <person name="Manteca A."/>
            <person name="Ramos J.L."/>
            <person name="Gallego J.R."/>
            <person name="Llorente I."/>
            <person name="Martins Dos Santos V.A."/>
            <person name="Jensen O.N."/>
            <person name="Pelaez A.I."/>
            <person name="Sanchez J."/>
            <person name="Ferrer M."/>
        </authorList>
    </citation>
    <scope>NUCLEOTIDE SEQUENCE</scope>
</reference>
<comment type="caution">
    <text evidence="1">The sequence shown here is derived from an EMBL/GenBank/DDBJ whole genome shotgun (WGS) entry which is preliminary data.</text>
</comment>
<sequence length="113" mass="12403">METESRNLFGLFFDLGEGRNEELATGNPYLISISVVCDAIEGGSTARKAAEKVAKDLIDLFHSVYGTPETSNEIALENCQAVADTSITLADLRKVDQWRLEYISLNEDPAGDF</sequence>
<reference evidence="1" key="1">
    <citation type="submission" date="2013-08" db="EMBL/GenBank/DDBJ databases">
        <authorList>
            <person name="Mendez C."/>
            <person name="Richter M."/>
            <person name="Ferrer M."/>
            <person name="Sanchez J."/>
        </authorList>
    </citation>
    <scope>NUCLEOTIDE SEQUENCE</scope>
</reference>
<organism evidence="1">
    <name type="scientific">mine drainage metagenome</name>
    <dbReference type="NCBI Taxonomy" id="410659"/>
    <lineage>
        <taxon>unclassified sequences</taxon>
        <taxon>metagenomes</taxon>
        <taxon>ecological metagenomes</taxon>
    </lineage>
</organism>
<dbReference type="EMBL" id="AUZX01003885">
    <property type="protein sequence ID" value="EQD72673.1"/>
    <property type="molecule type" value="Genomic_DNA"/>
</dbReference>
<proteinExistence type="predicted"/>